<dbReference type="Proteomes" id="UP000636010">
    <property type="component" value="Unassembled WGS sequence"/>
</dbReference>
<reference evidence="2" key="1">
    <citation type="journal article" date="2019" name="Int. J. Syst. Evol. Microbiol.">
        <title>The Global Catalogue of Microorganisms (GCM) 10K type strain sequencing project: providing services to taxonomists for standard genome sequencing and annotation.</title>
        <authorList>
            <consortium name="The Broad Institute Genomics Platform"/>
            <consortium name="The Broad Institute Genome Sequencing Center for Infectious Disease"/>
            <person name="Wu L."/>
            <person name="Ma J."/>
        </authorList>
    </citation>
    <scope>NUCLEOTIDE SEQUENCE [LARGE SCALE GENOMIC DNA]</scope>
    <source>
        <strain evidence="2">CGMCC 1.10832</strain>
    </source>
</reference>
<evidence type="ECO:0000313" key="2">
    <source>
        <dbReference type="Proteomes" id="UP000636010"/>
    </source>
</evidence>
<sequence>MFKHVFKENLNGNLFNKLINKTSARRINKAFVTLIKILEFKRNCKLKKSNLLYKQVRFCIMYL</sequence>
<name>A0ABQ1M048_9BACT</name>
<protein>
    <recommendedName>
        <fullName evidence="3">Transposase</fullName>
    </recommendedName>
</protein>
<accession>A0ABQ1M048</accession>
<keyword evidence="2" id="KW-1185">Reference proteome</keyword>
<evidence type="ECO:0008006" key="3">
    <source>
        <dbReference type="Google" id="ProtNLM"/>
    </source>
</evidence>
<organism evidence="1 2">
    <name type="scientific">Marivirga lumbricoides</name>
    <dbReference type="NCBI Taxonomy" id="1046115"/>
    <lineage>
        <taxon>Bacteria</taxon>
        <taxon>Pseudomonadati</taxon>
        <taxon>Bacteroidota</taxon>
        <taxon>Cytophagia</taxon>
        <taxon>Cytophagales</taxon>
        <taxon>Marivirgaceae</taxon>
        <taxon>Marivirga</taxon>
    </lineage>
</organism>
<evidence type="ECO:0000313" key="1">
    <source>
        <dbReference type="EMBL" id="GGC32839.1"/>
    </source>
</evidence>
<dbReference type="EMBL" id="BMEC01000005">
    <property type="protein sequence ID" value="GGC32839.1"/>
    <property type="molecule type" value="Genomic_DNA"/>
</dbReference>
<proteinExistence type="predicted"/>
<gene>
    <name evidence="1" type="ORF">GCM10011506_17890</name>
</gene>
<comment type="caution">
    <text evidence="1">The sequence shown here is derived from an EMBL/GenBank/DDBJ whole genome shotgun (WGS) entry which is preliminary data.</text>
</comment>